<dbReference type="Gene3D" id="3.40.50.10190">
    <property type="entry name" value="BRCT domain"/>
    <property type="match status" value="1"/>
</dbReference>
<feature type="binding site" evidence="15">
    <location>
        <position position="431"/>
    </location>
    <ligand>
        <name>Zn(2+)</name>
        <dbReference type="ChEBI" id="CHEBI:29105"/>
    </ligand>
</feature>
<comment type="similarity">
    <text evidence="14 15">Belongs to the NAD-dependent DNA ligase family. LigA subfamily.</text>
</comment>
<dbReference type="Gene3D" id="2.40.50.140">
    <property type="entry name" value="Nucleic acid-binding proteins"/>
    <property type="match status" value="1"/>
</dbReference>
<dbReference type="Proteomes" id="UP000054010">
    <property type="component" value="Unassembled WGS sequence"/>
</dbReference>
<keyword evidence="4 15" id="KW-0436">Ligase</keyword>
<keyword evidence="11 15" id="KW-0234">DNA repair</keyword>
<evidence type="ECO:0000256" key="7">
    <source>
        <dbReference type="ARBA" id="ARBA00022763"/>
    </source>
</evidence>
<evidence type="ECO:0000256" key="10">
    <source>
        <dbReference type="ARBA" id="ARBA00023027"/>
    </source>
</evidence>
<dbReference type="Gene3D" id="1.10.150.20">
    <property type="entry name" value="5' to 3' exonuclease, C-terminal subdomain"/>
    <property type="match status" value="2"/>
</dbReference>
<feature type="binding site" evidence="15">
    <location>
        <position position="319"/>
    </location>
    <ligand>
        <name>NAD(+)</name>
        <dbReference type="ChEBI" id="CHEBI:57540"/>
    </ligand>
</feature>
<dbReference type="GO" id="GO:0046872">
    <property type="term" value="F:metal ion binding"/>
    <property type="evidence" value="ECO:0007669"/>
    <property type="project" value="UniProtKB-KW"/>
</dbReference>
<dbReference type="GO" id="GO:0006260">
    <property type="term" value="P:DNA replication"/>
    <property type="evidence" value="ECO:0007669"/>
    <property type="project" value="UniProtKB-KW"/>
</dbReference>
<feature type="domain" description="BRCT" evidence="16">
    <location>
        <begin position="596"/>
        <end position="674"/>
    </location>
</feature>
<dbReference type="Pfam" id="PF00533">
    <property type="entry name" value="BRCT"/>
    <property type="match status" value="1"/>
</dbReference>
<feature type="binding site" evidence="15">
    <location>
        <begin position="34"/>
        <end position="38"/>
    </location>
    <ligand>
        <name>NAD(+)</name>
        <dbReference type="ChEBI" id="CHEBI:57540"/>
    </ligand>
</feature>
<dbReference type="Pfam" id="PF03119">
    <property type="entry name" value="DNA_ligase_ZBD"/>
    <property type="match status" value="1"/>
</dbReference>
<feature type="binding site" evidence="15">
    <location>
        <position position="413"/>
    </location>
    <ligand>
        <name>Zn(2+)</name>
        <dbReference type="ChEBI" id="CHEBI:29105"/>
    </ligand>
</feature>
<dbReference type="HAMAP" id="MF_01588">
    <property type="entry name" value="DNA_ligase_A"/>
    <property type="match status" value="1"/>
</dbReference>
<dbReference type="NCBIfam" id="NF005932">
    <property type="entry name" value="PRK07956.1"/>
    <property type="match status" value="1"/>
</dbReference>
<dbReference type="InterPro" id="IPR036420">
    <property type="entry name" value="BRCT_dom_sf"/>
</dbReference>
<dbReference type="GO" id="GO:0005829">
    <property type="term" value="C:cytosol"/>
    <property type="evidence" value="ECO:0007669"/>
    <property type="project" value="TreeGrafter"/>
</dbReference>
<dbReference type="FunFam" id="3.30.470.30:FF:000001">
    <property type="entry name" value="DNA ligase"/>
    <property type="match status" value="1"/>
</dbReference>
<feature type="binding site" evidence="15">
    <location>
        <position position="115"/>
    </location>
    <ligand>
        <name>NAD(+)</name>
        <dbReference type="ChEBI" id="CHEBI:57540"/>
    </ligand>
</feature>
<dbReference type="OrthoDB" id="9759736at2"/>
<evidence type="ECO:0000256" key="12">
    <source>
        <dbReference type="ARBA" id="ARBA00023211"/>
    </source>
</evidence>
<evidence type="ECO:0000313" key="17">
    <source>
        <dbReference type="EMBL" id="EFO79363.1"/>
    </source>
</evidence>
<evidence type="ECO:0000256" key="11">
    <source>
        <dbReference type="ARBA" id="ARBA00023204"/>
    </source>
</evidence>
<feature type="binding site" evidence="15">
    <location>
        <position position="416"/>
    </location>
    <ligand>
        <name>Zn(2+)</name>
        <dbReference type="ChEBI" id="CHEBI:29105"/>
    </ligand>
</feature>
<dbReference type="CDD" id="cd00114">
    <property type="entry name" value="LIGANc"/>
    <property type="match status" value="1"/>
</dbReference>
<evidence type="ECO:0000313" key="18">
    <source>
        <dbReference type="Proteomes" id="UP000054010"/>
    </source>
</evidence>
<feature type="binding site" evidence="15">
    <location>
        <position position="437"/>
    </location>
    <ligand>
        <name>Zn(2+)</name>
        <dbReference type="ChEBI" id="CHEBI:29105"/>
    </ligand>
</feature>
<evidence type="ECO:0000256" key="1">
    <source>
        <dbReference type="ARBA" id="ARBA00004067"/>
    </source>
</evidence>
<dbReference type="PROSITE" id="PS50172">
    <property type="entry name" value="BRCT"/>
    <property type="match status" value="1"/>
</dbReference>
<evidence type="ECO:0000256" key="9">
    <source>
        <dbReference type="ARBA" id="ARBA00022842"/>
    </source>
</evidence>
<dbReference type="AlphaFoldDB" id="E1IHK0"/>
<dbReference type="InterPro" id="IPR004150">
    <property type="entry name" value="NAD_DNA_ligase_OB"/>
</dbReference>
<evidence type="ECO:0000256" key="8">
    <source>
        <dbReference type="ARBA" id="ARBA00022833"/>
    </source>
</evidence>
<dbReference type="InterPro" id="IPR004149">
    <property type="entry name" value="Znf_DNAligase_C4"/>
</dbReference>
<dbReference type="eggNOG" id="COG0272">
    <property type="taxonomic scope" value="Bacteria"/>
</dbReference>
<dbReference type="PROSITE" id="PS01055">
    <property type="entry name" value="DNA_LIGASE_N1"/>
    <property type="match status" value="1"/>
</dbReference>
<feature type="active site" description="N6-AMP-lysine intermediate" evidence="15">
    <location>
        <position position="117"/>
    </location>
</feature>
<feature type="binding site" evidence="15">
    <location>
        <position position="179"/>
    </location>
    <ligand>
        <name>NAD(+)</name>
        <dbReference type="ChEBI" id="CHEBI:57540"/>
    </ligand>
</feature>
<dbReference type="Gene3D" id="3.30.470.30">
    <property type="entry name" value="DNA ligase/mRNA capping enzyme"/>
    <property type="match status" value="1"/>
</dbReference>
<dbReference type="STRING" id="765420.OSCT_2801"/>
<dbReference type="EMBL" id="ADVR01000116">
    <property type="protein sequence ID" value="EFO79363.1"/>
    <property type="molecule type" value="Genomic_DNA"/>
</dbReference>
<dbReference type="Pfam" id="PF22745">
    <property type="entry name" value="Nlig-Ia"/>
    <property type="match status" value="1"/>
</dbReference>
<dbReference type="PIRSF" id="PIRSF001604">
    <property type="entry name" value="LigA"/>
    <property type="match status" value="1"/>
</dbReference>
<dbReference type="InterPro" id="IPR012340">
    <property type="entry name" value="NA-bd_OB-fold"/>
</dbReference>
<evidence type="ECO:0000256" key="14">
    <source>
        <dbReference type="ARBA" id="ARBA00060881"/>
    </source>
</evidence>
<keyword evidence="7 15" id="KW-0227">DNA damage</keyword>
<dbReference type="FunFam" id="1.10.150.20:FF:000007">
    <property type="entry name" value="DNA ligase"/>
    <property type="match status" value="1"/>
</dbReference>
<dbReference type="EC" id="6.5.1.2" evidence="2 15"/>
<dbReference type="InterPro" id="IPR013839">
    <property type="entry name" value="DNAligase_adenylation"/>
</dbReference>
<dbReference type="HOGENOM" id="CLU_007764_2_1_0"/>
<evidence type="ECO:0000256" key="4">
    <source>
        <dbReference type="ARBA" id="ARBA00022598"/>
    </source>
</evidence>
<dbReference type="GO" id="GO:0006281">
    <property type="term" value="P:DNA repair"/>
    <property type="evidence" value="ECO:0007669"/>
    <property type="project" value="UniProtKB-KW"/>
</dbReference>
<comment type="caution">
    <text evidence="17">The sequence shown here is derived from an EMBL/GenBank/DDBJ whole genome shotgun (WGS) entry which is preliminary data.</text>
</comment>
<name>E1IHK0_9CHLR</name>
<sequence length="674" mass="73484">MAESELVQRIERLRALLREHNYRYYVLDDPNVSDAEYDALMRELRHLEATHPELCSPDSPTQRVGAPVTSQFGKVRHPQAMLSLGNAFDEADLHAWRERVLKLLGADTPLAYVVEPKIDGLAISLTYRAGRFELGATRGDGEVGEDVSANLRTVRGIPLLLRTETPDTPIPTSIEVRGEVYMRSADFEALNKRLASSGEKIFANARNSAAGSLRQKDPAITANRPLRFFAYQVGPVEGVELTSQWQTLAYLRDLGFPVNRDARRFDDFAAVLDYCRAWMARRDSLEFEADGIVIKIDDFAQQRELGVVGRDPRWAIAFKFPAREATTRLQAITVNVGRTGVLTPGAELEPVVIGGVTVRNASLHNADYIAERDIRVGDYVTVKRAGDVIPYVIGPILSRRDGSEQPWSFPTTCPACGTALERVEGEAAWRCPNFGICPAQLVRRVEHYVSRGALDIVGIGEKQAELFVTAGLIADVADLYALHMHHFQGMEGFGPKKIANLITAIEESKTRPLDRLLVGLGIRFVGSVAAQTLANQYGSLDAIMAATQADLEQIEGIGPVLAASVVDFFQHPENRALVEKLRAAGLTLTGGVPRQLQSQNLSGKTFVLTGTLPTLTREQAAEMILAHGGKLSESVSKKTSYVVAGASAGSKLAKATQLGVPVLDEAGLRELVGG</sequence>
<dbReference type="Gene3D" id="1.10.287.610">
    <property type="entry name" value="Helix hairpin bin"/>
    <property type="match status" value="1"/>
</dbReference>
<dbReference type="FunFam" id="1.10.287.610:FF:000002">
    <property type="entry name" value="DNA ligase"/>
    <property type="match status" value="1"/>
</dbReference>
<organism evidence="17 18">
    <name type="scientific">Oscillochloris trichoides DG-6</name>
    <dbReference type="NCBI Taxonomy" id="765420"/>
    <lineage>
        <taxon>Bacteria</taxon>
        <taxon>Bacillati</taxon>
        <taxon>Chloroflexota</taxon>
        <taxon>Chloroflexia</taxon>
        <taxon>Chloroflexales</taxon>
        <taxon>Chloroflexineae</taxon>
        <taxon>Oscillochloridaceae</taxon>
        <taxon>Oscillochloris</taxon>
    </lineage>
</organism>
<comment type="cofactor">
    <cofactor evidence="15">
        <name>Mg(2+)</name>
        <dbReference type="ChEBI" id="CHEBI:18420"/>
    </cofactor>
    <cofactor evidence="15">
        <name>Mn(2+)</name>
        <dbReference type="ChEBI" id="CHEBI:29035"/>
    </cofactor>
</comment>
<keyword evidence="8 15" id="KW-0862">Zinc</keyword>
<dbReference type="SUPFAM" id="SSF50249">
    <property type="entry name" value="Nucleic acid-binding proteins"/>
    <property type="match status" value="1"/>
</dbReference>
<dbReference type="Gene3D" id="6.20.10.30">
    <property type="match status" value="1"/>
</dbReference>
<dbReference type="Pfam" id="PF03120">
    <property type="entry name" value="OB_DNA_ligase"/>
    <property type="match status" value="1"/>
</dbReference>
<dbReference type="SMART" id="SM00292">
    <property type="entry name" value="BRCT"/>
    <property type="match status" value="1"/>
</dbReference>
<evidence type="ECO:0000256" key="13">
    <source>
        <dbReference type="ARBA" id="ARBA00034005"/>
    </source>
</evidence>
<dbReference type="SUPFAM" id="SSF47781">
    <property type="entry name" value="RuvA domain 2-like"/>
    <property type="match status" value="1"/>
</dbReference>
<feature type="binding site" evidence="15">
    <location>
        <begin position="83"/>
        <end position="84"/>
    </location>
    <ligand>
        <name>NAD(+)</name>
        <dbReference type="ChEBI" id="CHEBI:57540"/>
    </ligand>
</feature>
<evidence type="ECO:0000256" key="3">
    <source>
        <dbReference type="ARBA" id="ARBA00013308"/>
    </source>
</evidence>
<keyword evidence="6 15" id="KW-0479">Metal-binding</keyword>
<keyword evidence="5 15" id="KW-0235">DNA replication</keyword>
<dbReference type="InterPro" id="IPR010994">
    <property type="entry name" value="RuvA_2-like"/>
</dbReference>
<dbReference type="Pfam" id="PF01653">
    <property type="entry name" value="DNA_ligase_aden"/>
    <property type="match status" value="1"/>
</dbReference>
<feature type="binding site" evidence="15">
    <location>
        <position position="295"/>
    </location>
    <ligand>
        <name>NAD(+)</name>
        <dbReference type="ChEBI" id="CHEBI:57540"/>
    </ligand>
</feature>
<proteinExistence type="inferred from homology"/>
<dbReference type="InterPro" id="IPR001357">
    <property type="entry name" value="BRCT_dom"/>
</dbReference>
<dbReference type="InterPro" id="IPR013840">
    <property type="entry name" value="DNAligase_N"/>
</dbReference>
<keyword evidence="10 15" id="KW-0520">NAD</keyword>
<evidence type="ECO:0000256" key="15">
    <source>
        <dbReference type="HAMAP-Rule" id="MF_01588"/>
    </source>
</evidence>
<keyword evidence="9 15" id="KW-0460">Magnesium</keyword>
<evidence type="ECO:0000256" key="2">
    <source>
        <dbReference type="ARBA" id="ARBA00012722"/>
    </source>
</evidence>
<keyword evidence="18" id="KW-1185">Reference proteome</keyword>
<evidence type="ECO:0000259" key="16">
    <source>
        <dbReference type="PROSITE" id="PS50172"/>
    </source>
</evidence>
<dbReference type="InterPro" id="IPR018239">
    <property type="entry name" value="DNA_ligase_AS"/>
</dbReference>
<keyword evidence="12 15" id="KW-0464">Manganese</keyword>
<dbReference type="InterPro" id="IPR001679">
    <property type="entry name" value="DNA_ligase"/>
</dbReference>
<dbReference type="InterPro" id="IPR041663">
    <property type="entry name" value="DisA/LigA_HHH"/>
</dbReference>
<dbReference type="PANTHER" id="PTHR23389">
    <property type="entry name" value="CHROMOSOME TRANSMISSION FIDELITY FACTOR 18"/>
    <property type="match status" value="1"/>
</dbReference>
<gene>
    <name evidence="15" type="primary">ligA</name>
    <name evidence="17" type="ORF">OSCT_2801</name>
</gene>
<dbReference type="Pfam" id="PF12826">
    <property type="entry name" value="HHH_2"/>
    <property type="match status" value="1"/>
</dbReference>
<dbReference type="GO" id="GO:0003911">
    <property type="term" value="F:DNA ligase (NAD+) activity"/>
    <property type="evidence" value="ECO:0007669"/>
    <property type="project" value="UniProtKB-UniRule"/>
</dbReference>
<reference evidence="17 18" key="1">
    <citation type="journal article" date="2011" name="J. Bacteriol.">
        <title>Draft genome sequence of the anoxygenic filamentous phototrophic bacterium Oscillochloris trichoides subsp. DG-6.</title>
        <authorList>
            <person name="Kuznetsov B.B."/>
            <person name="Ivanovsky R.N."/>
            <person name="Keppen O.I."/>
            <person name="Sukhacheva M.V."/>
            <person name="Bumazhkin B.K."/>
            <person name="Patutina E.O."/>
            <person name="Beletsky A.V."/>
            <person name="Mardanov A.V."/>
            <person name="Baslerov R.V."/>
            <person name="Panteleeva A.N."/>
            <person name="Kolganova T.V."/>
            <person name="Ravin N.V."/>
            <person name="Skryabin K.G."/>
        </authorList>
    </citation>
    <scope>NUCLEOTIDE SEQUENCE [LARGE SCALE GENOMIC DNA]</scope>
    <source>
        <strain evidence="17 18">DG-6</strain>
    </source>
</reference>
<dbReference type="PANTHER" id="PTHR23389:SF9">
    <property type="entry name" value="DNA LIGASE"/>
    <property type="match status" value="1"/>
</dbReference>
<dbReference type="SUPFAM" id="SSF52113">
    <property type="entry name" value="BRCT domain"/>
    <property type="match status" value="1"/>
</dbReference>
<evidence type="ECO:0000256" key="5">
    <source>
        <dbReference type="ARBA" id="ARBA00022705"/>
    </source>
</evidence>
<dbReference type="FunFam" id="1.10.150.20:FF:000006">
    <property type="entry name" value="DNA ligase"/>
    <property type="match status" value="1"/>
</dbReference>
<comment type="catalytic activity">
    <reaction evidence="13 15">
        <text>NAD(+) + (deoxyribonucleotide)n-3'-hydroxyl + 5'-phospho-(deoxyribonucleotide)m = (deoxyribonucleotide)n+m + AMP + beta-nicotinamide D-nucleotide.</text>
        <dbReference type="EC" id="6.5.1.2"/>
    </reaction>
</comment>
<comment type="function">
    <text evidence="1 15">DNA ligase that catalyzes the formation of phosphodiester linkages between 5'-phosphoryl and 3'-hydroxyl groups in double-stranded DNA using NAD as a coenzyme and as the energy source for the reaction. It is essential for DNA replication and repair of damaged DNA.</text>
</comment>
<protein>
    <recommendedName>
        <fullName evidence="3 15">DNA ligase</fullName>
        <ecNumber evidence="2 15">6.5.1.2</ecNumber>
    </recommendedName>
    <alternativeName>
        <fullName evidence="15">Polydeoxyribonucleotide synthase [NAD(+)]</fullName>
    </alternativeName>
</protein>
<dbReference type="FunFam" id="2.40.50.140:FF:000012">
    <property type="entry name" value="DNA ligase"/>
    <property type="match status" value="1"/>
</dbReference>
<dbReference type="SUPFAM" id="SSF56091">
    <property type="entry name" value="DNA ligase/mRNA capping enzyme, catalytic domain"/>
    <property type="match status" value="1"/>
</dbReference>
<evidence type="ECO:0000256" key="6">
    <source>
        <dbReference type="ARBA" id="ARBA00022723"/>
    </source>
</evidence>
<dbReference type="NCBIfam" id="TIGR00575">
    <property type="entry name" value="dnlj"/>
    <property type="match status" value="1"/>
</dbReference>
<dbReference type="SMART" id="SM00532">
    <property type="entry name" value="LIGANc"/>
    <property type="match status" value="1"/>
</dbReference>
<feature type="binding site" evidence="15">
    <location>
        <position position="138"/>
    </location>
    <ligand>
        <name>NAD(+)</name>
        <dbReference type="ChEBI" id="CHEBI:57540"/>
    </ligand>
</feature>
<accession>E1IHK0</accession>